<organism evidence="3 4">
    <name type="scientific">Flavivirga jejuensis</name>
    <dbReference type="NCBI Taxonomy" id="870487"/>
    <lineage>
        <taxon>Bacteria</taxon>
        <taxon>Pseudomonadati</taxon>
        <taxon>Bacteroidota</taxon>
        <taxon>Flavobacteriia</taxon>
        <taxon>Flavobacteriales</taxon>
        <taxon>Flavobacteriaceae</taxon>
        <taxon>Flavivirga</taxon>
    </lineage>
</organism>
<dbReference type="Pfam" id="PF13202">
    <property type="entry name" value="EF-hand_5"/>
    <property type="match status" value="1"/>
</dbReference>
<proteinExistence type="predicted"/>
<name>A0ABT8WKR8_9FLAO</name>
<keyword evidence="4" id="KW-1185">Reference proteome</keyword>
<dbReference type="Gene3D" id="1.10.238.10">
    <property type="entry name" value="EF-hand"/>
    <property type="match status" value="1"/>
</dbReference>
<protein>
    <recommendedName>
        <fullName evidence="2">EF-hand domain-containing protein</fullName>
    </recommendedName>
</protein>
<reference evidence="3" key="1">
    <citation type="submission" date="2023-07" db="EMBL/GenBank/DDBJ databases">
        <title>Two novel species in the genus Flavivirga.</title>
        <authorList>
            <person name="Kwon K."/>
        </authorList>
    </citation>
    <scope>NUCLEOTIDE SEQUENCE</scope>
    <source>
        <strain evidence="3">KACC 14158</strain>
    </source>
</reference>
<sequence>MKKIIVFSAMLFIIFSVFAMPSPKLSSSVSVSDCISLEGADINGDGLLSYAEILTVCPTFPVLLFNAADTNGDGLLDQDEVDVACKAGLFYGC</sequence>
<dbReference type="InterPro" id="IPR018247">
    <property type="entry name" value="EF_Hand_1_Ca_BS"/>
</dbReference>
<feature type="chain" id="PRO_5046077308" description="EF-hand domain-containing protein" evidence="1">
    <location>
        <begin position="20"/>
        <end position="93"/>
    </location>
</feature>
<dbReference type="InterPro" id="IPR002048">
    <property type="entry name" value="EF_hand_dom"/>
</dbReference>
<dbReference type="EMBL" id="JAUOEL010000002">
    <property type="protein sequence ID" value="MDO5973713.1"/>
    <property type="molecule type" value="Genomic_DNA"/>
</dbReference>
<evidence type="ECO:0000256" key="1">
    <source>
        <dbReference type="SAM" id="SignalP"/>
    </source>
</evidence>
<evidence type="ECO:0000313" key="4">
    <source>
        <dbReference type="Proteomes" id="UP001176806"/>
    </source>
</evidence>
<comment type="caution">
    <text evidence="3">The sequence shown here is derived from an EMBL/GenBank/DDBJ whole genome shotgun (WGS) entry which is preliminary data.</text>
</comment>
<dbReference type="SUPFAM" id="SSF47473">
    <property type="entry name" value="EF-hand"/>
    <property type="match status" value="1"/>
</dbReference>
<evidence type="ECO:0000313" key="3">
    <source>
        <dbReference type="EMBL" id="MDO5973713.1"/>
    </source>
</evidence>
<feature type="domain" description="EF-hand" evidence="2">
    <location>
        <begin position="64"/>
        <end position="80"/>
    </location>
</feature>
<evidence type="ECO:0000259" key="2">
    <source>
        <dbReference type="Pfam" id="PF13202"/>
    </source>
</evidence>
<dbReference type="PROSITE" id="PS00018">
    <property type="entry name" value="EF_HAND_1"/>
    <property type="match status" value="2"/>
</dbReference>
<dbReference type="Proteomes" id="UP001176806">
    <property type="component" value="Unassembled WGS sequence"/>
</dbReference>
<accession>A0ABT8WKR8</accession>
<dbReference type="InterPro" id="IPR011992">
    <property type="entry name" value="EF-hand-dom_pair"/>
</dbReference>
<keyword evidence="1" id="KW-0732">Signal</keyword>
<feature type="signal peptide" evidence="1">
    <location>
        <begin position="1"/>
        <end position="19"/>
    </location>
</feature>
<dbReference type="RefSeq" id="WP_303300831.1">
    <property type="nucleotide sequence ID" value="NZ_BAABDA010000051.1"/>
</dbReference>
<gene>
    <name evidence="3" type="ORF">Q4Q40_05910</name>
</gene>